<reference evidence="2" key="1">
    <citation type="submission" date="2022-07" db="EMBL/GenBank/DDBJ databases">
        <title>Phylogenomic reconstructions and comparative analyses of Kickxellomycotina fungi.</title>
        <authorList>
            <person name="Reynolds N.K."/>
            <person name="Stajich J.E."/>
            <person name="Barry K."/>
            <person name="Grigoriev I.V."/>
            <person name="Crous P."/>
            <person name="Smith M.E."/>
        </authorList>
    </citation>
    <scope>NUCLEOTIDE SEQUENCE</scope>
    <source>
        <strain evidence="2">NBRC 100468</strain>
    </source>
</reference>
<feature type="compositionally biased region" description="Polar residues" evidence="1">
    <location>
        <begin position="64"/>
        <end position="77"/>
    </location>
</feature>
<dbReference type="AlphaFoldDB" id="A0A9W7ZQK1"/>
<evidence type="ECO:0000313" key="3">
    <source>
        <dbReference type="Proteomes" id="UP001150538"/>
    </source>
</evidence>
<feature type="compositionally biased region" description="Low complexity" evidence="1">
    <location>
        <begin position="87"/>
        <end position="104"/>
    </location>
</feature>
<proteinExistence type="predicted"/>
<gene>
    <name evidence="2" type="ORF">H4219_004746</name>
</gene>
<name>A0A9W7ZQK1_9FUNG</name>
<dbReference type="EMBL" id="JANBPU010000193">
    <property type="protein sequence ID" value="KAJ1914526.1"/>
    <property type="molecule type" value="Genomic_DNA"/>
</dbReference>
<sequence length="428" mass="48401">MDNHDPNMYGYKGRDKYQNQEWWTNNFVNHQPPPAQTAQSALTYPSFLEPPFSSSGSAGAYMNPFSNRGTLPAQSHNFPRLSESRRASMATGSEEASSSSFGASNPTLNTTFAGMDLDQLVHLDGSQSNVIPSGVWYPKNFPERAIEIDLSEVDSNYPPVLYSEAEIYQALSAFKLQSPTPTSGTPELTIESDISKYSPLELMKTWIFRERKKYEAVTDIYNQYDLRRTLKSNIQRVGSRLSTPYKEPLPAVGTSIKIFQWIETENEDIAVDLVAYFFRYYIAESALNHAIQTPQAVGTKSTKFSDLEVWLTGLQYFSGFIIQFAAQLAKTRNLDHVTTHELKTAIGNTAFLFFIARKYHRLDHIFSALYDDSSSEFSRYPNPRVFSKWLSICVSENQVCRCNLVNTGSDELLKQILPLVVPFIPKSL</sequence>
<accession>A0A9W7ZQK1</accession>
<evidence type="ECO:0000256" key="1">
    <source>
        <dbReference type="SAM" id="MobiDB-lite"/>
    </source>
</evidence>
<protein>
    <submittedName>
        <fullName evidence="2">Uncharacterized protein</fullName>
    </submittedName>
</protein>
<evidence type="ECO:0000313" key="2">
    <source>
        <dbReference type="EMBL" id="KAJ1914526.1"/>
    </source>
</evidence>
<comment type="caution">
    <text evidence="2">The sequence shown here is derived from an EMBL/GenBank/DDBJ whole genome shotgun (WGS) entry which is preliminary data.</text>
</comment>
<organism evidence="2 3">
    <name type="scientific">Mycoemilia scoparia</name>
    <dbReference type="NCBI Taxonomy" id="417184"/>
    <lineage>
        <taxon>Eukaryota</taxon>
        <taxon>Fungi</taxon>
        <taxon>Fungi incertae sedis</taxon>
        <taxon>Zoopagomycota</taxon>
        <taxon>Kickxellomycotina</taxon>
        <taxon>Kickxellomycetes</taxon>
        <taxon>Kickxellales</taxon>
        <taxon>Kickxellaceae</taxon>
        <taxon>Mycoemilia</taxon>
    </lineage>
</organism>
<feature type="region of interest" description="Disordered" evidence="1">
    <location>
        <begin position="59"/>
        <end position="104"/>
    </location>
</feature>
<dbReference type="Proteomes" id="UP001150538">
    <property type="component" value="Unassembled WGS sequence"/>
</dbReference>
<keyword evidence="3" id="KW-1185">Reference proteome</keyword>